<evidence type="ECO:0000256" key="1">
    <source>
        <dbReference type="SAM" id="MobiDB-lite"/>
    </source>
</evidence>
<feature type="non-terminal residue" evidence="2">
    <location>
        <position position="1"/>
    </location>
</feature>
<dbReference type="PANTHER" id="PTHR35046">
    <property type="entry name" value="ZINC KNUCKLE (CCHC-TYPE) FAMILY PROTEIN"/>
    <property type="match status" value="1"/>
</dbReference>
<organism evidence="2 3">
    <name type="scientific">Trifolium pratense</name>
    <name type="common">Red clover</name>
    <dbReference type="NCBI Taxonomy" id="57577"/>
    <lineage>
        <taxon>Eukaryota</taxon>
        <taxon>Viridiplantae</taxon>
        <taxon>Streptophyta</taxon>
        <taxon>Embryophyta</taxon>
        <taxon>Tracheophyta</taxon>
        <taxon>Spermatophyta</taxon>
        <taxon>Magnoliopsida</taxon>
        <taxon>eudicotyledons</taxon>
        <taxon>Gunneridae</taxon>
        <taxon>Pentapetalae</taxon>
        <taxon>rosids</taxon>
        <taxon>fabids</taxon>
        <taxon>Fabales</taxon>
        <taxon>Fabaceae</taxon>
        <taxon>Papilionoideae</taxon>
        <taxon>50 kb inversion clade</taxon>
        <taxon>NPAAA clade</taxon>
        <taxon>Hologalegina</taxon>
        <taxon>IRL clade</taxon>
        <taxon>Trifolieae</taxon>
        <taxon>Trifolium</taxon>
    </lineage>
</organism>
<protein>
    <submittedName>
        <fullName evidence="2">Uncharacterized protein</fullName>
    </submittedName>
</protein>
<comment type="caution">
    <text evidence="2">The sequence shown here is derived from an EMBL/GenBank/DDBJ whole genome shotgun (WGS) entry which is preliminary data.</text>
</comment>
<dbReference type="PANTHER" id="PTHR35046:SF9">
    <property type="entry name" value="RNA-DIRECTED DNA POLYMERASE"/>
    <property type="match status" value="1"/>
</dbReference>
<reference evidence="2 3" key="2">
    <citation type="journal article" date="2017" name="Front. Plant Sci.">
        <title>Gene Classification and Mining of Molecular Markers Useful in Red Clover (Trifolium pratense) Breeding.</title>
        <authorList>
            <person name="Istvanek J."/>
            <person name="Dluhosova J."/>
            <person name="Dluhos P."/>
            <person name="Patkova L."/>
            <person name="Nedelnik J."/>
            <person name="Repkova J."/>
        </authorList>
    </citation>
    <scope>NUCLEOTIDE SEQUENCE [LARGE SCALE GENOMIC DNA]</scope>
    <source>
        <strain evidence="3">cv. Tatra</strain>
        <tissue evidence="2">Young leaves</tissue>
    </source>
</reference>
<feature type="compositionally biased region" description="Polar residues" evidence="1">
    <location>
        <begin position="16"/>
        <end position="32"/>
    </location>
</feature>
<gene>
    <name evidence="2" type="ORF">L195_g058869</name>
</gene>
<dbReference type="Proteomes" id="UP000236291">
    <property type="component" value="Unassembled WGS sequence"/>
</dbReference>
<name>A0A2K3JUP7_TRIPR</name>
<feature type="compositionally biased region" description="Polar residues" evidence="1">
    <location>
        <begin position="46"/>
        <end position="71"/>
    </location>
</feature>
<evidence type="ECO:0000313" key="2">
    <source>
        <dbReference type="EMBL" id="PNX57791.1"/>
    </source>
</evidence>
<dbReference type="EMBL" id="ASHM01125003">
    <property type="protein sequence ID" value="PNX57791.1"/>
    <property type="molecule type" value="Genomic_DNA"/>
</dbReference>
<dbReference type="AlphaFoldDB" id="A0A2K3JUP7"/>
<evidence type="ECO:0000313" key="3">
    <source>
        <dbReference type="Proteomes" id="UP000236291"/>
    </source>
</evidence>
<reference evidence="2 3" key="1">
    <citation type="journal article" date="2014" name="Am. J. Bot.">
        <title>Genome assembly and annotation for red clover (Trifolium pratense; Fabaceae).</title>
        <authorList>
            <person name="Istvanek J."/>
            <person name="Jaros M."/>
            <person name="Krenek A."/>
            <person name="Repkova J."/>
        </authorList>
    </citation>
    <scope>NUCLEOTIDE SEQUENCE [LARGE SCALE GENOMIC DNA]</scope>
    <source>
        <strain evidence="3">cv. Tatra</strain>
        <tissue evidence="2">Young leaves</tissue>
    </source>
</reference>
<proteinExistence type="predicted"/>
<sequence length="137" mass="14829">ASNLALKAELMEKSPRNFSSFRKYSPQNNTESSGDKEKSAAARDSTPGNKATGSSSSTPQGTAPAQKQNNPYAKPRKNLFKTHCSVKNKVCDLIIDNGSTENLVSQKLVNYFKLPAEPHEKPYALGWVSKGSQALAV</sequence>
<accession>A0A2K3JUP7</accession>
<feature type="region of interest" description="Disordered" evidence="1">
    <location>
        <begin position="1"/>
        <end position="76"/>
    </location>
</feature>